<comment type="caution">
    <text evidence="5">The sequence shown here is derived from an EMBL/GenBank/DDBJ whole genome shotgun (WGS) entry which is preliminary data.</text>
</comment>
<gene>
    <name evidence="5" type="primary">mltB</name>
    <name evidence="5" type="ORF">I7X39_00500</name>
</gene>
<evidence type="ECO:0000313" key="6">
    <source>
        <dbReference type="Proteomes" id="UP000613266"/>
    </source>
</evidence>
<dbReference type="InterPro" id="IPR043426">
    <property type="entry name" value="MltB-like"/>
</dbReference>
<proteinExistence type="predicted"/>
<dbReference type="GO" id="GO:0009253">
    <property type="term" value="P:peptidoglycan catabolic process"/>
    <property type="evidence" value="ECO:0007669"/>
    <property type="project" value="TreeGrafter"/>
</dbReference>
<dbReference type="Gene3D" id="1.10.530.10">
    <property type="match status" value="1"/>
</dbReference>
<dbReference type="CDD" id="cd13399">
    <property type="entry name" value="Slt35-like"/>
    <property type="match status" value="1"/>
</dbReference>
<dbReference type="PANTHER" id="PTHR30163">
    <property type="entry name" value="MEMBRANE-BOUND LYTIC MUREIN TRANSGLYCOSYLASE B"/>
    <property type="match status" value="1"/>
</dbReference>
<feature type="active site" evidence="1">
    <location>
        <position position="150"/>
    </location>
</feature>
<dbReference type="AlphaFoldDB" id="A0A931NCA9"/>
<organism evidence="5 6">
    <name type="scientific">Inhella proteolytica</name>
    <dbReference type="NCBI Taxonomy" id="2795029"/>
    <lineage>
        <taxon>Bacteria</taxon>
        <taxon>Pseudomonadati</taxon>
        <taxon>Pseudomonadota</taxon>
        <taxon>Betaproteobacteria</taxon>
        <taxon>Burkholderiales</taxon>
        <taxon>Sphaerotilaceae</taxon>
        <taxon>Inhella</taxon>
    </lineage>
</organism>
<feature type="region of interest" description="Disordered" evidence="2">
    <location>
        <begin position="23"/>
        <end position="43"/>
    </location>
</feature>
<feature type="chain" id="PRO_5037459028" evidence="3">
    <location>
        <begin position="17"/>
        <end position="364"/>
    </location>
</feature>
<keyword evidence="6" id="KW-1185">Reference proteome</keyword>
<name>A0A931NCA9_9BURK</name>
<evidence type="ECO:0000256" key="1">
    <source>
        <dbReference type="PIRSR" id="PIRSR611757-1"/>
    </source>
</evidence>
<reference evidence="5" key="1">
    <citation type="submission" date="2020-12" db="EMBL/GenBank/DDBJ databases">
        <title>The genome sequence of Inhella sp. 1Y17.</title>
        <authorList>
            <person name="Liu Y."/>
        </authorList>
    </citation>
    <scope>NUCLEOTIDE SEQUENCE</scope>
    <source>
        <strain evidence="5">1Y17</strain>
    </source>
</reference>
<dbReference type="NCBIfam" id="TIGR02282">
    <property type="entry name" value="MltB"/>
    <property type="match status" value="1"/>
</dbReference>
<dbReference type="EMBL" id="JAEDAK010000001">
    <property type="protein sequence ID" value="MBH9575372.1"/>
    <property type="molecule type" value="Genomic_DNA"/>
</dbReference>
<protein>
    <submittedName>
        <fullName evidence="5">Lytic murein transglycosylase B</fullName>
    </submittedName>
</protein>
<evidence type="ECO:0000259" key="4">
    <source>
        <dbReference type="Pfam" id="PF13406"/>
    </source>
</evidence>
<feature type="signal peptide" evidence="3">
    <location>
        <begin position="1"/>
        <end position="16"/>
    </location>
</feature>
<evidence type="ECO:0000256" key="3">
    <source>
        <dbReference type="SAM" id="SignalP"/>
    </source>
</evidence>
<dbReference type="SUPFAM" id="SSF53955">
    <property type="entry name" value="Lysozyme-like"/>
    <property type="match status" value="1"/>
</dbReference>
<dbReference type="InterPro" id="IPR011757">
    <property type="entry name" value="Lytic_transglycosylase_MltB"/>
</dbReference>
<dbReference type="Proteomes" id="UP000613266">
    <property type="component" value="Unassembled WGS sequence"/>
</dbReference>
<dbReference type="GO" id="GO:0008933">
    <property type="term" value="F:peptidoglycan lytic transglycosylase activity"/>
    <property type="evidence" value="ECO:0007669"/>
    <property type="project" value="TreeGrafter"/>
</dbReference>
<dbReference type="RefSeq" id="WP_198108997.1">
    <property type="nucleotide sequence ID" value="NZ_JAEDAK010000001.1"/>
</dbReference>
<dbReference type="InterPro" id="IPR031304">
    <property type="entry name" value="SLT_2"/>
</dbReference>
<dbReference type="FunFam" id="1.10.8.350:FF:000001">
    <property type="entry name" value="Lytic murein transglycosylase B"/>
    <property type="match status" value="1"/>
</dbReference>
<dbReference type="Pfam" id="PF13406">
    <property type="entry name" value="SLT_2"/>
    <property type="match status" value="1"/>
</dbReference>
<dbReference type="PANTHER" id="PTHR30163:SF9">
    <property type="entry name" value="MEMBRANE-BOUND LYTIC MUREIN TRANSGLYCOSYLASE B"/>
    <property type="match status" value="1"/>
</dbReference>
<keyword evidence="3" id="KW-0732">Signal</keyword>
<dbReference type="InterPro" id="IPR023346">
    <property type="entry name" value="Lysozyme-like_dom_sf"/>
</dbReference>
<sequence length="364" mass="39463">MALALAGALLLSPALAAPKKKAAPARTPAPLSVAAQPAHGMKPGRYAERSDVREWLQMQVRPGAPLAGWNEAELLALLGQAQYQPRAAQFILPAPPGQAKDWAAYRDRFVEPRRLQAGLRFWEQNAEALARAEKDYGVPAEVVMGILGVETFYGQIMGNFRVLDALATLAFDFPGGRSDRTPFFREQLVEFLLLARQEGREPFSFKGSFAGAMGYGQFMPSSWRSYAVDFDGDGHIDLVGNPADAIGSVAHFLARHGWQAGQATHVYTDPPADATERARLLAPDIDPTWGAATLEAAGLTQALPHPGPWALVQLENGGVAPPTFVLGSRNFYVLTRYNRSAYYALAVITLGERLGQLRKAGQTP</sequence>
<evidence type="ECO:0000256" key="2">
    <source>
        <dbReference type="SAM" id="MobiDB-lite"/>
    </source>
</evidence>
<accession>A0A931NCA9</accession>
<feature type="domain" description="Transglycosylase SLT" evidence="4">
    <location>
        <begin position="54"/>
        <end position="351"/>
    </location>
</feature>
<evidence type="ECO:0000313" key="5">
    <source>
        <dbReference type="EMBL" id="MBH9575372.1"/>
    </source>
</evidence>
<dbReference type="Gene3D" id="1.10.8.350">
    <property type="entry name" value="Bacterial muramidase"/>
    <property type="match status" value="1"/>
</dbReference>